<proteinExistence type="predicted"/>
<dbReference type="EMBL" id="VSRR010003434">
    <property type="protein sequence ID" value="MPC36144.1"/>
    <property type="molecule type" value="Genomic_DNA"/>
</dbReference>
<protein>
    <submittedName>
        <fullName evidence="1">Uncharacterized protein</fullName>
    </submittedName>
</protein>
<gene>
    <name evidence="1" type="ORF">E2C01_029591</name>
</gene>
<reference evidence="1 2" key="1">
    <citation type="submission" date="2019-05" db="EMBL/GenBank/DDBJ databases">
        <title>Another draft genome of Portunus trituberculatus and its Hox gene families provides insights of decapod evolution.</title>
        <authorList>
            <person name="Jeong J.-H."/>
            <person name="Song I."/>
            <person name="Kim S."/>
            <person name="Choi T."/>
            <person name="Kim D."/>
            <person name="Ryu S."/>
            <person name="Kim W."/>
        </authorList>
    </citation>
    <scope>NUCLEOTIDE SEQUENCE [LARGE SCALE GENOMIC DNA]</scope>
    <source>
        <tissue evidence="1">Muscle</tissue>
    </source>
</reference>
<evidence type="ECO:0000313" key="2">
    <source>
        <dbReference type="Proteomes" id="UP000324222"/>
    </source>
</evidence>
<organism evidence="1 2">
    <name type="scientific">Portunus trituberculatus</name>
    <name type="common">Swimming crab</name>
    <name type="synonym">Neptunus trituberculatus</name>
    <dbReference type="NCBI Taxonomy" id="210409"/>
    <lineage>
        <taxon>Eukaryota</taxon>
        <taxon>Metazoa</taxon>
        <taxon>Ecdysozoa</taxon>
        <taxon>Arthropoda</taxon>
        <taxon>Crustacea</taxon>
        <taxon>Multicrustacea</taxon>
        <taxon>Malacostraca</taxon>
        <taxon>Eumalacostraca</taxon>
        <taxon>Eucarida</taxon>
        <taxon>Decapoda</taxon>
        <taxon>Pleocyemata</taxon>
        <taxon>Brachyura</taxon>
        <taxon>Eubrachyura</taxon>
        <taxon>Portunoidea</taxon>
        <taxon>Portunidae</taxon>
        <taxon>Portuninae</taxon>
        <taxon>Portunus</taxon>
    </lineage>
</organism>
<dbReference type="Proteomes" id="UP000324222">
    <property type="component" value="Unassembled WGS sequence"/>
</dbReference>
<dbReference type="AlphaFoldDB" id="A0A5B7EV02"/>
<evidence type="ECO:0000313" key="1">
    <source>
        <dbReference type="EMBL" id="MPC36144.1"/>
    </source>
</evidence>
<comment type="caution">
    <text evidence="1">The sequence shown here is derived from an EMBL/GenBank/DDBJ whole genome shotgun (WGS) entry which is preliminary data.</text>
</comment>
<accession>A0A5B7EV02</accession>
<keyword evidence="2" id="KW-1185">Reference proteome</keyword>
<name>A0A5B7EV02_PORTR</name>
<sequence length="103" mass="11735">MDRGRWTEAGGQRQVDRQVMRGRWTEADGQKHIDKQVDRQHHYSPIPEGAQECLQDALGVGVRPAIPEHEEPLHLLLQHPQLLRPQHIPGGARQLSLVKFIST</sequence>